<evidence type="ECO:0000256" key="2">
    <source>
        <dbReference type="SAM" id="MobiDB-lite"/>
    </source>
</evidence>
<reference evidence="4" key="2">
    <citation type="submission" date="2013-10" db="EMBL/GenBank/DDBJ databases">
        <authorList>
            <person name="Aslett M."/>
        </authorList>
    </citation>
    <scope>NUCLEOTIDE SEQUENCE</scope>
    <source>
        <strain evidence="4">Houghton</strain>
    </source>
</reference>
<organism evidence="4 5">
    <name type="scientific">Eimeria acervulina</name>
    <name type="common">Coccidian parasite</name>
    <dbReference type="NCBI Taxonomy" id="5801"/>
    <lineage>
        <taxon>Eukaryota</taxon>
        <taxon>Sar</taxon>
        <taxon>Alveolata</taxon>
        <taxon>Apicomplexa</taxon>
        <taxon>Conoidasida</taxon>
        <taxon>Coccidia</taxon>
        <taxon>Eucoccidiorida</taxon>
        <taxon>Eimeriorina</taxon>
        <taxon>Eimeriidae</taxon>
        <taxon>Eimeria</taxon>
    </lineage>
</organism>
<gene>
    <name evidence="4" type="ORF">EAH_00004760</name>
</gene>
<evidence type="ECO:0000259" key="3">
    <source>
        <dbReference type="Pfam" id="PF00326"/>
    </source>
</evidence>
<dbReference type="OrthoDB" id="416344at2759"/>
<name>U6GNP9_EIMAC</name>
<feature type="region of interest" description="Disordered" evidence="2">
    <location>
        <begin position="449"/>
        <end position="469"/>
    </location>
</feature>
<evidence type="ECO:0000313" key="4">
    <source>
        <dbReference type="EMBL" id="CDI81805.1"/>
    </source>
</evidence>
<reference evidence="4" key="1">
    <citation type="submission" date="2013-10" db="EMBL/GenBank/DDBJ databases">
        <title>Genomic analysis of the causative agents of coccidiosis in chickens.</title>
        <authorList>
            <person name="Reid A.J."/>
            <person name="Blake D."/>
            <person name="Billington K."/>
            <person name="Browne H."/>
            <person name="Dunn M."/>
            <person name="Hung S."/>
            <person name="Kawahara F."/>
            <person name="Miranda-Saavedra D."/>
            <person name="Mourier T."/>
            <person name="Nagra H."/>
            <person name="Otto T.D."/>
            <person name="Rawlings N."/>
            <person name="Sanchez A."/>
            <person name="Sanders M."/>
            <person name="Subramaniam C."/>
            <person name="Tay Y."/>
            <person name="Dear P."/>
            <person name="Doerig C."/>
            <person name="Gruber A."/>
            <person name="Parkinson J."/>
            <person name="Shirley M."/>
            <person name="Wan K.L."/>
            <person name="Berriman M."/>
            <person name="Tomley F."/>
            <person name="Pain A."/>
        </authorList>
    </citation>
    <scope>NUCLEOTIDE SEQUENCE</scope>
    <source>
        <strain evidence="4">Houghton</strain>
    </source>
</reference>
<dbReference type="VEuPathDB" id="ToxoDB:EAH_00004760"/>
<dbReference type="InterPro" id="IPR029058">
    <property type="entry name" value="AB_hydrolase_fold"/>
</dbReference>
<evidence type="ECO:0000313" key="5">
    <source>
        <dbReference type="Proteomes" id="UP000018050"/>
    </source>
</evidence>
<dbReference type="GO" id="GO:0006508">
    <property type="term" value="P:proteolysis"/>
    <property type="evidence" value="ECO:0007669"/>
    <property type="project" value="InterPro"/>
</dbReference>
<dbReference type="EMBL" id="HG671822">
    <property type="protein sequence ID" value="CDI81805.1"/>
    <property type="molecule type" value="Genomic_DNA"/>
</dbReference>
<protein>
    <submittedName>
        <fullName evidence="4">Acylamino-acid-releasing enzyme, putative</fullName>
    </submittedName>
</protein>
<accession>U6GNP9</accession>
<evidence type="ECO:0000256" key="1">
    <source>
        <dbReference type="ARBA" id="ARBA00022801"/>
    </source>
</evidence>
<dbReference type="Pfam" id="PF00326">
    <property type="entry name" value="Peptidase_S9"/>
    <property type="match status" value="1"/>
</dbReference>
<dbReference type="RefSeq" id="XP_013248620.1">
    <property type="nucleotide sequence ID" value="XM_013393166.1"/>
</dbReference>
<feature type="compositionally biased region" description="Basic residues" evidence="2">
    <location>
        <begin position="1"/>
        <end position="12"/>
    </location>
</feature>
<dbReference type="GeneID" id="25268546"/>
<dbReference type="AlphaFoldDB" id="U6GNP9"/>
<feature type="compositionally biased region" description="Basic and acidic residues" evidence="2">
    <location>
        <begin position="47"/>
        <end position="65"/>
    </location>
</feature>
<keyword evidence="5" id="KW-1185">Reference proteome</keyword>
<feature type="compositionally biased region" description="Low complexity" evidence="2">
    <location>
        <begin position="13"/>
        <end position="45"/>
    </location>
</feature>
<dbReference type="OMA" id="PHSCASC"/>
<proteinExistence type="predicted"/>
<keyword evidence="1" id="KW-0378">Hydrolase</keyword>
<feature type="domain" description="Peptidase S9 prolyl oligopeptidase catalytic" evidence="3">
    <location>
        <begin position="719"/>
        <end position="930"/>
    </location>
</feature>
<dbReference type="PANTHER" id="PTHR42776:SF4">
    <property type="entry name" value="ACYLAMINO-ACID-RELEASING ENZYME"/>
    <property type="match status" value="1"/>
</dbReference>
<dbReference type="PANTHER" id="PTHR42776">
    <property type="entry name" value="SERINE PEPTIDASE S9 FAMILY MEMBER"/>
    <property type="match status" value="1"/>
</dbReference>
<dbReference type="Proteomes" id="UP000018050">
    <property type="component" value="Unassembled WGS sequence"/>
</dbReference>
<feature type="region of interest" description="Disordered" evidence="2">
    <location>
        <begin position="1"/>
        <end position="66"/>
    </location>
</feature>
<dbReference type="SUPFAM" id="SSF53474">
    <property type="entry name" value="alpha/beta-Hydrolases"/>
    <property type="match status" value="1"/>
</dbReference>
<dbReference type="GO" id="GO:0004252">
    <property type="term" value="F:serine-type endopeptidase activity"/>
    <property type="evidence" value="ECO:0007669"/>
    <property type="project" value="TreeGrafter"/>
</dbReference>
<dbReference type="InterPro" id="IPR001375">
    <property type="entry name" value="Peptidase_S9_cat"/>
</dbReference>
<sequence length="937" mass="101879">MPHRRRHEKSHHQQQQQQQKQQQGQQSHQQALQEQQQQKQQQRQQHQQHERHQQQQERQQYEQHQLHQLQALPAGLSSPAGDLEASVACAQEEVQRRLQVSSANAVDISSAQMFAEGPDGVPSFIRCSGSQNILDRKKKVLVSFTPFARLPPTATPVETRPALEFYSPSGASLHRRLVAQVSSVPPEAKALSGAAASGAPAHRLEVWGTAGSGFLGCALSLLAPHSIPWLGPYGGGSFCPQDENLFLYVAEESPKEAPSPLDNFCYKDTWGEQLLQHSRGVVLVGSISPPALAPLQHRERGVSCAQASFVPDGSGIVCTELPSEPYRLGLRFCINRRSSVWLASFMCGGVGQALRGINSKDKGPPKAILPSWICLSGEEDWAAWEPRVCEVAAESQGPLLSFEVAYLALANNPQETRPHFGNTRLRVVTVTRAGLGAPWAVTDRRTVVGLSPQHPVGPPPQQQRQQPESKVLRATEEEMEAFPNSLQLACVCVAGPMRQPGPSGAHRLRAFQGLSCLRLPPWRSRGFLLTNTFIGCRQVVVAVSTDTANAEGVGCSAAAGGLAVRRVQFECAHGPNAPADLKAAAAAAAAGDVLLRDTRGSWLLVEASSPVHLPVLAVAKIKDPTVLEKPQDETDVLEPPVVAELLDAFSLRGGPEGAFNGAVKKLQLHMLTLSLYHLEAQRHWLVRLGAPPKGPSAPSLAVLIHGGPHSCASCTYSRYVLFLTTLGFDVLVVNYRGSAGFGQEELLSVHGRAGRQDVDDVAEIVQQVIGRFGYDSTRCVVAGGSHGGFLTCHLIGQFPSLFCAASTRNPVTYIPGMYATSDIPDFVFPVSCGEDFFFSKTPSETSLQQMQRLSPIQFVSAVQTPLLLALGAKDQRVPPSQGLLFWRLLNAHGKENKLLWYPEDNHSLDGPVTDADYWANTGVWFLQHLQRFELPPL</sequence>
<dbReference type="Gene3D" id="3.40.50.1820">
    <property type="entry name" value="alpha/beta hydrolase"/>
    <property type="match status" value="1"/>
</dbReference>